<dbReference type="InterPro" id="IPR001375">
    <property type="entry name" value="Peptidase_S9_cat"/>
</dbReference>
<dbReference type="InterPro" id="IPR029058">
    <property type="entry name" value="AB_hydrolase_fold"/>
</dbReference>
<proteinExistence type="predicted"/>
<dbReference type="InterPro" id="IPR050585">
    <property type="entry name" value="Xaa-Pro_dipeptidyl-ppase/CocE"/>
</dbReference>
<name>A0A167MFK7_9HYPO</name>
<dbReference type="PANTHER" id="PTHR43056:SF5">
    <property type="entry name" value="PEPTIDASE S9 PROLYL OLIGOPEPTIDASE CATALYTIC DOMAIN-CONTAINING PROTEIN"/>
    <property type="match status" value="1"/>
</dbReference>
<dbReference type="AlphaFoldDB" id="A0A167MFK7"/>
<dbReference type="SUPFAM" id="SSF53474">
    <property type="entry name" value="alpha/beta-Hydrolases"/>
    <property type="match status" value="1"/>
</dbReference>
<reference evidence="2 3" key="1">
    <citation type="journal article" date="2016" name="Genome Biol. Evol.">
        <title>Divergent and convergent evolution of fungal pathogenicity.</title>
        <authorList>
            <person name="Shang Y."/>
            <person name="Xiao G."/>
            <person name="Zheng P."/>
            <person name="Cen K."/>
            <person name="Zhan S."/>
            <person name="Wang C."/>
        </authorList>
    </citation>
    <scope>NUCLEOTIDE SEQUENCE [LARGE SCALE GENOMIC DNA]</scope>
    <source>
        <strain evidence="2 3">RCEF 264</strain>
    </source>
</reference>
<sequence length="729" mass="78857">MTIKKIAQYGRWDSAISAEAATAGTRTLTSPRSCPHSGRAFFLVSKADGRSTVFEVGRRPDDPPRAVLPEPWGVGTTVYEYGGSAYAVLGEGRGGQTEKPRILFSDTRDNACNVLDVDSQTVTTLVPGQPQLRYGDFAAHPAGVHACPWVLAVQEDHARPQPAEVRNYVVAIHTVTGAVVRVVEGADFYSYPRFRPVDDPALVPAYIITWRQWDHPDLPFEGVTLHRAVWSGSDAEPPLQGNSTTLVAGADRQCVAEAAWQPDGQRIVFGMEAAGAGCRQLFYVAVDRLGSAGAPQPIVLRGLQNAEFGDASWYLGCQTFVFLTPTTLVAVYTRLGTNGLVYVDMGTDTWVSLDPDVGLVEMKFDPLAALSASSFLIIGSGYTAPAAAYRVDLDLDAVRRALDGGGDGSGQDATSASRLCRTTTLFRATDQEFAPRVFSTPELLCFPGLSAAAAHSKDNDNDNADDVYGWFWPPHNPSFAAPKDTLPPLIITPHGGPTGYTAPGLHMIAQYWATRGFAYFAINYSGSAGHGRAYRDRLWARWGLLDRDDVAAAVRYLTGAAGKADPARVGIEGGSAGGYNVLQSLVGYPALFAGGICCCGVADTAALARTTHKLESRYLDWLLWPPPPRQQPPPSADEQARIHRARSPVYHAERIRAPLLLIHGDQDAVVPIQQSESIRDRIRQRPGGATEDDVDLVVLPGEGHMFVKTESLVRYLQAEAAWWDKTLLK</sequence>
<dbReference type="STRING" id="1081102.A0A167MFK7"/>
<dbReference type="Gene3D" id="3.40.50.1820">
    <property type="entry name" value="alpha/beta hydrolase"/>
    <property type="match status" value="1"/>
</dbReference>
<dbReference type="Proteomes" id="UP000076874">
    <property type="component" value="Unassembled WGS sequence"/>
</dbReference>
<evidence type="ECO:0000313" key="3">
    <source>
        <dbReference type="Proteomes" id="UP000076874"/>
    </source>
</evidence>
<evidence type="ECO:0000313" key="2">
    <source>
        <dbReference type="EMBL" id="OAA54291.1"/>
    </source>
</evidence>
<gene>
    <name evidence="2" type="ORF">SPI_08910</name>
</gene>
<comment type="caution">
    <text evidence="2">The sequence shown here is derived from an EMBL/GenBank/DDBJ whole genome shotgun (WGS) entry which is preliminary data.</text>
</comment>
<dbReference type="EMBL" id="AZHD01000024">
    <property type="protein sequence ID" value="OAA54291.1"/>
    <property type="molecule type" value="Genomic_DNA"/>
</dbReference>
<feature type="domain" description="Peptidase S9 prolyl oligopeptidase catalytic" evidence="1">
    <location>
        <begin position="508"/>
        <end position="727"/>
    </location>
</feature>
<dbReference type="OrthoDB" id="43744at2759"/>
<dbReference type="Pfam" id="PF00326">
    <property type="entry name" value="Peptidase_S9"/>
    <property type="match status" value="1"/>
</dbReference>
<protein>
    <submittedName>
        <fullName evidence="2">Peptidase s9 prolyl oligopeptidase active site domain containing protein</fullName>
    </submittedName>
</protein>
<evidence type="ECO:0000259" key="1">
    <source>
        <dbReference type="Pfam" id="PF00326"/>
    </source>
</evidence>
<dbReference type="PANTHER" id="PTHR43056">
    <property type="entry name" value="PEPTIDASE S9 PROLYL OLIGOPEPTIDASE"/>
    <property type="match status" value="1"/>
</dbReference>
<dbReference type="SUPFAM" id="SSF82171">
    <property type="entry name" value="DPP6 N-terminal domain-like"/>
    <property type="match status" value="1"/>
</dbReference>
<dbReference type="GO" id="GO:0008236">
    <property type="term" value="F:serine-type peptidase activity"/>
    <property type="evidence" value="ECO:0007669"/>
    <property type="project" value="InterPro"/>
</dbReference>
<keyword evidence="3" id="KW-1185">Reference proteome</keyword>
<organism evidence="2 3">
    <name type="scientific">Niveomyces insectorum RCEF 264</name>
    <dbReference type="NCBI Taxonomy" id="1081102"/>
    <lineage>
        <taxon>Eukaryota</taxon>
        <taxon>Fungi</taxon>
        <taxon>Dikarya</taxon>
        <taxon>Ascomycota</taxon>
        <taxon>Pezizomycotina</taxon>
        <taxon>Sordariomycetes</taxon>
        <taxon>Hypocreomycetidae</taxon>
        <taxon>Hypocreales</taxon>
        <taxon>Cordycipitaceae</taxon>
        <taxon>Niveomyces</taxon>
    </lineage>
</organism>
<dbReference type="GO" id="GO:0006508">
    <property type="term" value="P:proteolysis"/>
    <property type="evidence" value="ECO:0007669"/>
    <property type="project" value="InterPro"/>
</dbReference>
<accession>A0A167MFK7</accession>